<organism evidence="2 3">
    <name type="scientific">Tanacetum coccineum</name>
    <dbReference type="NCBI Taxonomy" id="301880"/>
    <lineage>
        <taxon>Eukaryota</taxon>
        <taxon>Viridiplantae</taxon>
        <taxon>Streptophyta</taxon>
        <taxon>Embryophyta</taxon>
        <taxon>Tracheophyta</taxon>
        <taxon>Spermatophyta</taxon>
        <taxon>Magnoliopsida</taxon>
        <taxon>eudicotyledons</taxon>
        <taxon>Gunneridae</taxon>
        <taxon>Pentapetalae</taxon>
        <taxon>asterids</taxon>
        <taxon>campanulids</taxon>
        <taxon>Asterales</taxon>
        <taxon>Asteraceae</taxon>
        <taxon>Asteroideae</taxon>
        <taxon>Anthemideae</taxon>
        <taxon>Anthemidinae</taxon>
        <taxon>Tanacetum</taxon>
    </lineage>
</organism>
<keyword evidence="3" id="KW-1185">Reference proteome</keyword>
<feature type="compositionally biased region" description="Low complexity" evidence="1">
    <location>
        <begin position="457"/>
        <end position="474"/>
    </location>
</feature>
<reference evidence="2" key="2">
    <citation type="submission" date="2022-01" db="EMBL/GenBank/DDBJ databases">
        <authorList>
            <person name="Yamashiro T."/>
            <person name="Shiraishi A."/>
            <person name="Satake H."/>
            <person name="Nakayama K."/>
        </authorList>
    </citation>
    <scope>NUCLEOTIDE SEQUENCE</scope>
</reference>
<dbReference type="Proteomes" id="UP001151760">
    <property type="component" value="Unassembled WGS sequence"/>
</dbReference>
<feature type="compositionally biased region" description="Basic and acidic residues" evidence="1">
    <location>
        <begin position="495"/>
        <end position="505"/>
    </location>
</feature>
<name>A0ABQ5DV15_9ASTR</name>
<proteinExistence type="predicted"/>
<feature type="compositionally biased region" description="Acidic residues" evidence="1">
    <location>
        <begin position="520"/>
        <end position="549"/>
    </location>
</feature>
<gene>
    <name evidence="2" type="ORF">Tco_0941938</name>
</gene>
<evidence type="ECO:0000256" key="1">
    <source>
        <dbReference type="SAM" id="MobiDB-lite"/>
    </source>
</evidence>
<sequence length="765" mass="86066">MLTTTGDPNPIPIRGDYSKPSNEGYRNTIELPVGNNVVPLRFDTIRLVQNECSFHGLRSEDPNQHLKDFLKLMDSLDLDGENRERTRLCLFPFSLAIKLATGLNIFQQDLSLHGRILLLVSLLNSFHREGLWNNPRDFAKPVKAISLPQDVPSTSDRHLIELKNQVQRLMEAHHAPTQPTQVNKITTSREICSGPHDTEYCMEDPEQAFVEYASLLTDEAGGNFTYVMDFMIVEDINSIIEISNMTHDPLEGVVRFTKGTDEVAYKMPYKIEQYNSLSDLEKEHMKSVYLINKEDKRKGVEYVMRKILEFYKECLELGPEYMTGMDDGGEVTFLELRFEYSHMCLFRRYGCVRMVFVAFSGALVPESVDVSDESEPEPAKKKTGCKITRGVVIQDTPSALKPKPATSNLKLKGVQSLTPEEQEAADTMQALKESKKTSRRQPGTGASSEGTGRIPRVPDVSMVVSTTSSEGTGTKPWVPDEEKATSEENVVLEWETEHESEHLEDSQLNFNEEEKKDNDGDGDDEDEDDDHVSDSQDTDDEDAETESDKDEIYKYKIQVHKDADVEMKQAETVEHKNKEKVEMTDAVKSDVEKTAEEKDAEINSLLDIKIQFEVPHIQSPYVLTIPISVISEPLVLTPLLETPLVDPATTLLPPPSVSTIPPVLLQTTTPIPTPPITTEAPTITTVVLESNALTDVQLRSQVPMVVEHYLGSKIGDDLQKVLQRHTADLIQKYSVKPALESSKIQIPTIDREQEFEKSASEIRKD</sequence>
<protein>
    <recommendedName>
        <fullName evidence="4">Zinc finger, CCHC-type</fullName>
    </recommendedName>
</protein>
<comment type="caution">
    <text evidence="2">The sequence shown here is derived from an EMBL/GenBank/DDBJ whole genome shotgun (WGS) entry which is preliminary data.</text>
</comment>
<feature type="region of interest" description="Disordered" evidence="1">
    <location>
        <begin position="396"/>
        <end position="553"/>
    </location>
</feature>
<feature type="region of interest" description="Disordered" evidence="1">
    <location>
        <begin position="1"/>
        <end position="20"/>
    </location>
</feature>
<feature type="compositionally biased region" description="Polar residues" evidence="1">
    <location>
        <begin position="440"/>
        <end position="450"/>
    </location>
</feature>
<evidence type="ECO:0008006" key="4">
    <source>
        <dbReference type="Google" id="ProtNLM"/>
    </source>
</evidence>
<feature type="compositionally biased region" description="Polar residues" evidence="1">
    <location>
        <begin position="405"/>
        <end position="419"/>
    </location>
</feature>
<dbReference type="EMBL" id="BQNB010015614">
    <property type="protein sequence ID" value="GJT42073.1"/>
    <property type="molecule type" value="Genomic_DNA"/>
</dbReference>
<accession>A0ABQ5DV15</accession>
<evidence type="ECO:0000313" key="2">
    <source>
        <dbReference type="EMBL" id="GJT42073.1"/>
    </source>
</evidence>
<evidence type="ECO:0000313" key="3">
    <source>
        <dbReference type="Proteomes" id="UP001151760"/>
    </source>
</evidence>
<reference evidence="2" key="1">
    <citation type="journal article" date="2022" name="Int. J. Mol. Sci.">
        <title>Draft Genome of Tanacetum Coccineum: Genomic Comparison of Closely Related Tanacetum-Family Plants.</title>
        <authorList>
            <person name="Yamashiro T."/>
            <person name="Shiraishi A."/>
            <person name="Nakayama K."/>
            <person name="Satake H."/>
        </authorList>
    </citation>
    <scope>NUCLEOTIDE SEQUENCE</scope>
</reference>